<reference evidence="2" key="1">
    <citation type="submission" date="2022-08" db="EMBL/GenBank/DDBJ databases">
        <authorList>
            <person name="Giroux E."/>
            <person name="Giroux E."/>
        </authorList>
    </citation>
    <scope>NUCLEOTIDE SEQUENCE</scope>
    <source>
        <strain evidence="2">H1091258</strain>
    </source>
</reference>
<sequence length="120" mass="13301">IGVYFLTPSFSNIHGPYPPGGAEKHWQLDRLEKIHEALGEATPLVLHGTHPLSDEMVKVGMAKGMVKVNQNRNVRNGYHKYLEENCSKVELTTLQAQGVEEYSKGVERLMVEVLGSSGRA</sequence>
<dbReference type="Gene3D" id="3.20.20.70">
    <property type="entry name" value="Aldolase class I"/>
    <property type="match status" value="1"/>
</dbReference>
<comment type="catalytic activity">
    <reaction evidence="1">
        <text>beta-D-fructose 1,6-bisphosphate = D-glyceraldehyde 3-phosphate + dihydroxyacetone phosphate</text>
        <dbReference type="Rhea" id="RHEA:14729"/>
        <dbReference type="ChEBI" id="CHEBI:32966"/>
        <dbReference type="ChEBI" id="CHEBI:57642"/>
        <dbReference type="ChEBI" id="CHEBI:59776"/>
        <dbReference type="EC" id="4.1.2.13"/>
    </reaction>
</comment>
<evidence type="ECO:0000313" key="2">
    <source>
        <dbReference type="EMBL" id="CAI0653064.1"/>
    </source>
</evidence>
<feature type="non-terminal residue" evidence="2">
    <location>
        <position position="120"/>
    </location>
</feature>
<dbReference type="Pfam" id="PF01116">
    <property type="entry name" value="F_bP_aldolase"/>
    <property type="match status" value="1"/>
</dbReference>
<comment type="cofactor">
    <cofactor evidence="1">
        <name>Zn(2+)</name>
        <dbReference type="ChEBI" id="CHEBI:29105"/>
    </cofactor>
    <text evidence="1">Binds 2 Zn(2+) ions per subunit. One is catalytic and the other provides a structural contribution.</text>
</comment>
<proteinExistence type="inferred from homology"/>
<comment type="similarity">
    <text evidence="1">Belongs to the class II fructose-bisphosphate aldolase family.</text>
</comment>
<dbReference type="InterPro" id="IPR000771">
    <property type="entry name" value="FBA_II"/>
</dbReference>
<dbReference type="GO" id="GO:0006096">
    <property type="term" value="P:glycolytic process"/>
    <property type="evidence" value="ECO:0007669"/>
    <property type="project" value="UniProtKB-KW"/>
</dbReference>
<dbReference type="EC" id="4.1.2.13" evidence="1"/>
<dbReference type="Proteomes" id="UP001152533">
    <property type="component" value="Unassembled WGS sequence"/>
</dbReference>
<protein>
    <recommendedName>
        <fullName evidence="1">Fructose-bisphosphate aldolase</fullName>
        <shortName evidence="1">FBP aldolase</shortName>
        <ecNumber evidence="1">4.1.2.13</ecNumber>
    </recommendedName>
</protein>
<keyword evidence="1" id="KW-0479">Metal-binding</keyword>
<keyword evidence="3" id="KW-1185">Reference proteome</keyword>
<dbReference type="SUPFAM" id="SSF51569">
    <property type="entry name" value="Aldolase"/>
    <property type="match status" value="1"/>
</dbReference>
<dbReference type="GO" id="GO:0008270">
    <property type="term" value="F:zinc ion binding"/>
    <property type="evidence" value="ECO:0007669"/>
    <property type="project" value="UniProtKB-UniRule"/>
</dbReference>
<name>A0A9W4S4D9_9PEZI</name>
<accession>A0A9W4S4D9</accession>
<comment type="caution">
    <text evidence="2">The sequence shown here is derived from an EMBL/GenBank/DDBJ whole genome shotgun (WGS) entry which is preliminary data.</text>
</comment>
<keyword evidence="1" id="KW-0456">Lyase</keyword>
<evidence type="ECO:0000256" key="1">
    <source>
        <dbReference type="RuleBase" id="RU366023"/>
    </source>
</evidence>
<comment type="pathway">
    <text evidence="1">Carbohydrate degradation; glycolysis; D-glyceraldehyde 3-phosphate and glycerone phosphate from D-glucose: step 4/4.</text>
</comment>
<comment type="function">
    <text evidence="1">Catalyzes the aldol condensation of dihydroxyacetone phosphate (DHAP or glycerone-phosphate) with glyceraldehyde 3-phosphate (G3P) to form fructose 1,6-bisphosphate (FBP) in gluconeogenesis and the reverse reaction in glycolysis.</text>
</comment>
<gene>
    <name evidence="2" type="ORF">CGXH109_LOCUS123510</name>
</gene>
<keyword evidence="1" id="KW-0862">Zinc</keyword>
<organism evidence="2 3">
    <name type="scientific">Colletotrichum noveboracense</name>
    <dbReference type="NCBI Taxonomy" id="2664923"/>
    <lineage>
        <taxon>Eukaryota</taxon>
        <taxon>Fungi</taxon>
        <taxon>Dikarya</taxon>
        <taxon>Ascomycota</taxon>
        <taxon>Pezizomycotina</taxon>
        <taxon>Sordariomycetes</taxon>
        <taxon>Hypocreomycetidae</taxon>
        <taxon>Glomerellales</taxon>
        <taxon>Glomerellaceae</taxon>
        <taxon>Colletotrichum</taxon>
        <taxon>Colletotrichum gloeosporioides species complex</taxon>
    </lineage>
</organism>
<dbReference type="InterPro" id="IPR013785">
    <property type="entry name" value="Aldolase_TIM"/>
</dbReference>
<evidence type="ECO:0000313" key="3">
    <source>
        <dbReference type="Proteomes" id="UP001152533"/>
    </source>
</evidence>
<dbReference type="GO" id="GO:0004332">
    <property type="term" value="F:fructose-bisphosphate aldolase activity"/>
    <property type="evidence" value="ECO:0007669"/>
    <property type="project" value="UniProtKB-EC"/>
</dbReference>
<dbReference type="EMBL" id="CAMGZC010001529">
    <property type="protein sequence ID" value="CAI0653064.1"/>
    <property type="molecule type" value="Genomic_DNA"/>
</dbReference>
<keyword evidence="1" id="KW-0324">Glycolysis</keyword>
<dbReference type="AlphaFoldDB" id="A0A9W4S4D9"/>